<dbReference type="RefSeq" id="WP_082732517.1">
    <property type="nucleotide sequence ID" value="NZ_LSKU01000001.1"/>
</dbReference>
<dbReference type="PANTHER" id="PTHR18964">
    <property type="entry name" value="ROK (REPRESSOR, ORF, KINASE) FAMILY"/>
    <property type="match status" value="1"/>
</dbReference>
<gene>
    <name evidence="5" type="ORF">U473_11540</name>
</gene>
<dbReference type="SUPFAM" id="SSF53067">
    <property type="entry name" value="Actin-like ATPase domain"/>
    <property type="match status" value="1"/>
</dbReference>
<dbReference type="InterPro" id="IPR036388">
    <property type="entry name" value="WH-like_DNA-bd_sf"/>
</dbReference>
<evidence type="ECO:0000256" key="2">
    <source>
        <dbReference type="ARBA" id="ARBA00006479"/>
    </source>
</evidence>
<dbReference type="GO" id="GO:0003700">
    <property type="term" value="F:DNA-binding transcription factor activity"/>
    <property type="evidence" value="ECO:0007669"/>
    <property type="project" value="InterPro"/>
</dbReference>
<evidence type="ECO:0000256" key="1">
    <source>
        <dbReference type="ARBA" id="ARBA00002486"/>
    </source>
</evidence>
<dbReference type="Proteomes" id="UP000070352">
    <property type="component" value="Unassembled WGS sequence"/>
</dbReference>
<comment type="function">
    <text evidence="1">Transcriptional repressor of xylose-utilizing enzymes.</text>
</comment>
<accession>A0A135L6M1</accession>
<feature type="domain" description="HTH marR-type" evidence="4">
    <location>
        <begin position="20"/>
        <end position="61"/>
    </location>
</feature>
<dbReference type="Pfam" id="PF00480">
    <property type="entry name" value="ROK"/>
    <property type="match status" value="1"/>
</dbReference>
<dbReference type="PANTHER" id="PTHR18964:SF149">
    <property type="entry name" value="BIFUNCTIONAL UDP-N-ACETYLGLUCOSAMINE 2-EPIMERASE_N-ACETYLMANNOSAMINE KINASE"/>
    <property type="match status" value="1"/>
</dbReference>
<reference evidence="5 6" key="1">
    <citation type="submission" date="2016-02" db="EMBL/GenBank/DDBJ databases">
        <title>Draft Genome for Tepidibacillus decaturensis nov. sp. Strain Z9, an Anaerobic, Moderately Thermophilic and Heterotrophic Bacterium from Deep Subsurface of the Illinois Basin, USA.</title>
        <authorList>
            <person name="Dong Y."/>
            <person name="Chang J.Y."/>
            <person name="Sanford R."/>
            <person name="Fouke B.W."/>
        </authorList>
    </citation>
    <scope>NUCLEOTIDE SEQUENCE [LARGE SCALE GENOMIC DNA]</scope>
    <source>
        <strain evidence="5 6">Z9</strain>
    </source>
</reference>
<evidence type="ECO:0000259" key="4">
    <source>
        <dbReference type="Pfam" id="PF12802"/>
    </source>
</evidence>
<dbReference type="InterPro" id="IPR000600">
    <property type="entry name" value="ROK"/>
</dbReference>
<organism evidence="5 6">
    <name type="scientific">Tepidibacillus decaturensis</name>
    <dbReference type="NCBI Taxonomy" id="1413211"/>
    <lineage>
        <taxon>Bacteria</taxon>
        <taxon>Bacillati</taxon>
        <taxon>Bacillota</taxon>
        <taxon>Bacilli</taxon>
        <taxon>Bacillales</taxon>
        <taxon>Bacillaceae</taxon>
        <taxon>Tepidibacillus</taxon>
    </lineage>
</organism>
<evidence type="ECO:0000256" key="3">
    <source>
        <dbReference type="ARBA" id="ARBA00022629"/>
    </source>
</evidence>
<keyword evidence="3" id="KW-0859">Xylose metabolism</keyword>
<keyword evidence="3" id="KW-0119">Carbohydrate metabolism</keyword>
<protein>
    <recommendedName>
        <fullName evidence="4">HTH marR-type domain-containing protein</fullName>
    </recommendedName>
</protein>
<dbReference type="InterPro" id="IPR000835">
    <property type="entry name" value="HTH_MarR-typ"/>
</dbReference>
<dbReference type="OrthoDB" id="9796533at2"/>
<dbReference type="Gene3D" id="3.30.420.40">
    <property type="match status" value="2"/>
</dbReference>
<dbReference type="AlphaFoldDB" id="A0A135L6M1"/>
<dbReference type="EMBL" id="LSKU01000001">
    <property type="protein sequence ID" value="KXG44579.1"/>
    <property type="molecule type" value="Genomic_DNA"/>
</dbReference>
<dbReference type="SUPFAM" id="SSF46785">
    <property type="entry name" value="Winged helix' DNA-binding domain"/>
    <property type="match status" value="1"/>
</dbReference>
<dbReference type="Pfam" id="PF12802">
    <property type="entry name" value="MarR_2"/>
    <property type="match status" value="1"/>
</dbReference>
<dbReference type="Gene3D" id="1.10.10.10">
    <property type="entry name" value="Winged helix-like DNA-binding domain superfamily/Winged helix DNA-binding domain"/>
    <property type="match status" value="1"/>
</dbReference>
<dbReference type="STRING" id="1413211.U473_11540"/>
<keyword evidence="6" id="KW-1185">Reference proteome</keyword>
<comment type="similarity">
    <text evidence="2">Belongs to the ROK (NagC/XylR) family.</text>
</comment>
<dbReference type="InterPro" id="IPR043129">
    <property type="entry name" value="ATPase_NBD"/>
</dbReference>
<dbReference type="GO" id="GO:0042732">
    <property type="term" value="P:D-xylose metabolic process"/>
    <property type="evidence" value="ECO:0007669"/>
    <property type="project" value="UniProtKB-KW"/>
</dbReference>
<sequence length="400" mass="43780">MNLKLETGSPYFMKYINKKIILHHIRMRGTVSRAEIADQLQLSKPTVSSIVDELLAEDWIKEMGSGDSTTQGGRKPIQLQFNAKAGFIIGVDIGGTKIAYGIGDLDGNVVIQEVMPTQPFVPDGIVDELADRIRMLLHQINIPEEKVLGMGVGSPGITNVEKGITTAPSLSWSDYPLKEKLEEKFPFPVYVDNDVNISVLGEQWLGSAVNKKNVVLITIGTGIGCGIILNGTLYRGANWAAGEIGYMVTDKNAAKKDYNPVFDGFGFLENHAGGASIEKIMKNRLKESSDHPLSQVPFTTKDVFTYARENDPLALEVVNEVIEHIGFALVNVAALFNPEIIIIGGGVSRSGIWFIERLNDILKTYLPTDVQLSLTKLGDQIGIVGGMSLFLREHESLLKI</sequence>
<dbReference type="InterPro" id="IPR036390">
    <property type="entry name" value="WH_DNA-bd_sf"/>
</dbReference>
<evidence type="ECO:0000313" key="6">
    <source>
        <dbReference type="Proteomes" id="UP000070352"/>
    </source>
</evidence>
<name>A0A135L6M1_9BACI</name>
<comment type="caution">
    <text evidence="5">The sequence shown here is derived from an EMBL/GenBank/DDBJ whole genome shotgun (WGS) entry which is preliminary data.</text>
</comment>
<proteinExistence type="inferred from homology"/>
<evidence type="ECO:0000313" key="5">
    <source>
        <dbReference type="EMBL" id="KXG44579.1"/>
    </source>
</evidence>